<feature type="coiled-coil region" evidence="3">
    <location>
        <begin position="23"/>
        <end position="71"/>
    </location>
</feature>
<dbReference type="GO" id="GO:0005634">
    <property type="term" value="C:nucleus"/>
    <property type="evidence" value="ECO:0007669"/>
    <property type="project" value="InterPro"/>
</dbReference>
<feature type="compositionally biased region" description="Polar residues" evidence="4">
    <location>
        <begin position="251"/>
        <end position="260"/>
    </location>
</feature>
<dbReference type="AlphaFoldDB" id="A0A6G0ZCM2"/>
<feature type="compositionally biased region" description="Polar residues" evidence="4">
    <location>
        <begin position="161"/>
        <end position="170"/>
    </location>
</feature>
<evidence type="ECO:0000256" key="3">
    <source>
        <dbReference type="SAM" id="Coils"/>
    </source>
</evidence>
<feature type="region of interest" description="Disordered" evidence="4">
    <location>
        <begin position="291"/>
        <end position="352"/>
    </location>
</feature>
<feature type="compositionally biased region" description="Low complexity" evidence="4">
    <location>
        <begin position="234"/>
        <end position="250"/>
    </location>
</feature>
<feature type="compositionally biased region" description="Basic and acidic residues" evidence="4">
    <location>
        <begin position="340"/>
        <end position="352"/>
    </location>
</feature>
<sequence>MEQKTVSVKNRNRTKNNIFMKKLNHALAINNNLRKRNEELTDQNKELSTTRNNLSMEKLSLQNENNSLRNSNIQLTAMHNIMNKKLIALEQTMQSCIPALVNMSQCIPSMLETVHEMSKFEIKDFNKETKVRLTKTVNPMVKGHMIMQPQLKLDRFDMSTLRESPNSSAEKTPKRPKKQSYRNSPQCKLNMEPYVRLKDVAAMLKNSKAVPNEEAPQRQLNEDLGEGPSWLYDTENQTQNSNNNTNAIQNVQSSPQSTTLNEVQADVTAIASTSSGNPDNTFDGTEEHRNELISPINSSVLRNITSRKRPKQSTDSSSASDIDDSTSSSRPSRSAKKKVNYKEKSLGDKLRR</sequence>
<organism evidence="6 7">
    <name type="scientific">Aphis craccivora</name>
    <name type="common">Cowpea aphid</name>
    <dbReference type="NCBI Taxonomy" id="307492"/>
    <lineage>
        <taxon>Eukaryota</taxon>
        <taxon>Metazoa</taxon>
        <taxon>Ecdysozoa</taxon>
        <taxon>Arthropoda</taxon>
        <taxon>Hexapoda</taxon>
        <taxon>Insecta</taxon>
        <taxon>Pterygota</taxon>
        <taxon>Neoptera</taxon>
        <taxon>Paraneoptera</taxon>
        <taxon>Hemiptera</taxon>
        <taxon>Sternorrhyncha</taxon>
        <taxon>Aphidomorpha</taxon>
        <taxon>Aphidoidea</taxon>
        <taxon>Aphididae</taxon>
        <taxon>Aphidini</taxon>
        <taxon>Aphis</taxon>
        <taxon>Aphis</taxon>
    </lineage>
</organism>
<feature type="region of interest" description="Disordered" evidence="4">
    <location>
        <begin position="209"/>
        <end position="260"/>
    </location>
</feature>
<keyword evidence="2" id="KW-0159">Chromosome partition</keyword>
<feature type="compositionally biased region" description="Polar residues" evidence="4">
    <location>
        <begin position="295"/>
        <end position="304"/>
    </location>
</feature>
<comment type="similarity">
    <text evidence="1">Belongs to the shugoshin family.</text>
</comment>
<reference evidence="6 7" key="1">
    <citation type="submission" date="2019-08" db="EMBL/GenBank/DDBJ databases">
        <title>Whole genome of Aphis craccivora.</title>
        <authorList>
            <person name="Voronova N.V."/>
            <person name="Shulinski R.S."/>
            <person name="Bandarenka Y.V."/>
            <person name="Zhorov D.G."/>
            <person name="Warner D."/>
        </authorList>
    </citation>
    <scope>NUCLEOTIDE SEQUENCE [LARGE SCALE GENOMIC DNA]</scope>
    <source>
        <strain evidence="6">180601</strain>
        <tissue evidence="6">Whole Body</tissue>
    </source>
</reference>
<evidence type="ECO:0000313" key="7">
    <source>
        <dbReference type="Proteomes" id="UP000478052"/>
    </source>
</evidence>
<feature type="compositionally biased region" description="Low complexity" evidence="4">
    <location>
        <begin position="313"/>
        <end position="332"/>
    </location>
</feature>
<name>A0A6G0ZCM2_APHCR</name>
<proteinExistence type="inferred from homology"/>
<evidence type="ECO:0000256" key="2">
    <source>
        <dbReference type="ARBA" id="ARBA00022829"/>
    </source>
</evidence>
<keyword evidence="7" id="KW-1185">Reference proteome</keyword>
<gene>
    <name evidence="6" type="ORF">FWK35_00010804</name>
</gene>
<comment type="caution">
    <text evidence="6">The sequence shown here is derived from an EMBL/GenBank/DDBJ whole genome shotgun (WGS) entry which is preliminary data.</text>
</comment>
<dbReference type="OrthoDB" id="6611873at2759"/>
<dbReference type="InterPro" id="IPR011515">
    <property type="entry name" value="Shugoshin_C"/>
</dbReference>
<keyword evidence="3" id="KW-0175">Coiled coil</keyword>
<evidence type="ECO:0000313" key="6">
    <source>
        <dbReference type="EMBL" id="KAF0768689.1"/>
    </source>
</evidence>
<dbReference type="GO" id="GO:0000775">
    <property type="term" value="C:chromosome, centromeric region"/>
    <property type="evidence" value="ECO:0007669"/>
    <property type="project" value="InterPro"/>
</dbReference>
<dbReference type="Pfam" id="PF07557">
    <property type="entry name" value="Shugoshin_C"/>
    <property type="match status" value="1"/>
</dbReference>
<feature type="region of interest" description="Disordered" evidence="4">
    <location>
        <begin position="161"/>
        <end position="189"/>
    </location>
</feature>
<evidence type="ECO:0000256" key="4">
    <source>
        <dbReference type="SAM" id="MobiDB-lite"/>
    </source>
</evidence>
<evidence type="ECO:0000259" key="5">
    <source>
        <dbReference type="Pfam" id="PF07557"/>
    </source>
</evidence>
<dbReference type="Proteomes" id="UP000478052">
    <property type="component" value="Unassembled WGS sequence"/>
</dbReference>
<protein>
    <submittedName>
        <fullName evidence="6">GATA zinc finger domain-containing protein 14-like</fullName>
    </submittedName>
</protein>
<dbReference type="EMBL" id="VUJU01000720">
    <property type="protein sequence ID" value="KAF0768689.1"/>
    <property type="molecule type" value="Genomic_DNA"/>
</dbReference>
<feature type="domain" description="Shugoshin C-terminal" evidence="5">
    <location>
        <begin position="329"/>
        <end position="352"/>
    </location>
</feature>
<accession>A0A6G0ZCM2</accession>
<evidence type="ECO:0000256" key="1">
    <source>
        <dbReference type="ARBA" id="ARBA00010845"/>
    </source>
</evidence>
<dbReference type="GO" id="GO:0045132">
    <property type="term" value="P:meiotic chromosome segregation"/>
    <property type="evidence" value="ECO:0007669"/>
    <property type="project" value="InterPro"/>
</dbReference>